<comment type="caution">
    <text evidence="1">The sequence shown here is derived from an EMBL/GenBank/DDBJ whole genome shotgun (WGS) entry which is preliminary data.</text>
</comment>
<sequence length="332" mass="36474">MTTLLAGPTRVVLRPSFEGSNISFAIGFKHVNYLAEAAVLEHFRSAGLAPGALYEKFGLGFDVVHLATRLGSVIHGDDSVTCEVRPTTKDGDTTLGFTVAMFVDRDGRETKAVTSKVRVALRIDDHVKPAEPVPAELAAFALPRLATAVPQPLTARPGTSLDLTTGRGTTGPDPVLDELVAGRNAFGWKWRVPYFYCHFSERMHMSGFLRVLEEVVDLFLADRGLPIRPVLHGRGWIPVVTRSEIELVDEVLMEEDLYTVYTVQDVFKEMLYTSTMDCYVVRDGMLVPVATGTITHGYMTEREANDWALVNFDEDALAAFRGERAAQPAGVA</sequence>
<name>A0A7W9HJW0_9PSEU</name>
<proteinExistence type="predicted"/>
<organism evidence="1 2">
    <name type="scientific">Saccharothrix ecbatanensis</name>
    <dbReference type="NCBI Taxonomy" id="1105145"/>
    <lineage>
        <taxon>Bacteria</taxon>
        <taxon>Bacillati</taxon>
        <taxon>Actinomycetota</taxon>
        <taxon>Actinomycetes</taxon>
        <taxon>Pseudonocardiales</taxon>
        <taxon>Pseudonocardiaceae</taxon>
        <taxon>Saccharothrix</taxon>
    </lineage>
</organism>
<dbReference type="Proteomes" id="UP000552097">
    <property type="component" value="Unassembled WGS sequence"/>
</dbReference>
<gene>
    <name evidence="1" type="ORF">F4560_003411</name>
</gene>
<dbReference type="SUPFAM" id="SSF54637">
    <property type="entry name" value="Thioesterase/thiol ester dehydrase-isomerase"/>
    <property type="match status" value="2"/>
</dbReference>
<accession>A0A7W9HJW0</accession>
<keyword evidence="2" id="KW-1185">Reference proteome</keyword>
<dbReference type="AlphaFoldDB" id="A0A7W9HJW0"/>
<reference evidence="1 2" key="1">
    <citation type="submission" date="2020-08" db="EMBL/GenBank/DDBJ databases">
        <title>Sequencing the genomes of 1000 actinobacteria strains.</title>
        <authorList>
            <person name="Klenk H.-P."/>
        </authorList>
    </citation>
    <scope>NUCLEOTIDE SEQUENCE [LARGE SCALE GENOMIC DNA]</scope>
    <source>
        <strain evidence="1 2">DSM 45486</strain>
    </source>
</reference>
<dbReference type="EMBL" id="JACHMO010000001">
    <property type="protein sequence ID" value="MBB5803643.1"/>
    <property type="molecule type" value="Genomic_DNA"/>
</dbReference>
<dbReference type="RefSeq" id="WP_184921069.1">
    <property type="nucleotide sequence ID" value="NZ_JACHMO010000001.1"/>
</dbReference>
<protein>
    <submittedName>
        <fullName evidence="1">Acyl-CoA thioesterase FadM</fullName>
    </submittedName>
</protein>
<dbReference type="InterPro" id="IPR029069">
    <property type="entry name" value="HotDog_dom_sf"/>
</dbReference>
<evidence type="ECO:0000313" key="2">
    <source>
        <dbReference type="Proteomes" id="UP000552097"/>
    </source>
</evidence>
<evidence type="ECO:0000313" key="1">
    <source>
        <dbReference type="EMBL" id="MBB5803643.1"/>
    </source>
</evidence>
<dbReference type="Gene3D" id="3.10.129.10">
    <property type="entry name" value="Hotdog Thioesterase"/>
    <property type="match status" value="2"/>
</dbReference>